<comment type="caution">
    <text evidence="3">The sequence shown here is derived from an EMBL/GenBank/DDBJ whole genome shotgun (WGS) entry which is preliminary data.</text>
</comment>
<keyword evidence="2" id="KW-1133">Transmembrane helix</keyword>
<reference evidence="4" key="1">
    <citation type="journal article" date="2019" name="Int. J. Syst. Evol. Microbiol.">
        <title>The Global Catalogue of Microorganisms (GCM) 10K type strain sequencing project: providing services to taxonomists for standard genome sequencing and annotation.</title>
        <authorList>
            <consortium name="The Broad Institute Genomics Platform"/>
            <consortium name="The Broad Institute Genome Sequencing Center for Infectious Disease"/>
            <person name="Wu L."/>
            <person name="Ma J."/>
        </authorList>
    </citation>
    <scope>NUCLEOTIDE SEQUENCE [LARGE SCALE GENOMIC DNA]</scope>
    <source>
        <strain evidence="4">JCM 14549</strain>
    </source>
</reference>
<keyword evidence="2" id="KW-0812">Transmembrane</keyword>
<evidence type="ECO:0000256" key="2">
    <source>
        <dbReference type="SAM" id="Phobius"/>
    </source>
</evidence>
<feature type="region of interest" description="Disordered" evidence="1">
    <location>
        <begin position="127"/>
        <end position="157"/>
    </location>
</feature>
<dbReference type="NCBIfam" id="NF047619">
    <property type="entry name" value="NADase_discoid"/>
    <property type="match status" value="1"/>
</dbReference>
<gene>
    <name evidence="3" type="ORF">GCM10009757_52030</name>
</gene>
<evidence type="ECO:0000313" key="4">
    <source>
        <dbReference type="Proteomes" id="UP001403094"/>
    </source>
</evidence>
<keyword evidence="2" id="KW-0472">Membrane</keyword>
<dbReference type="Gene3D" id="2.60.120.260">
    <property type="entry name" value="Galactose-binding domain-like"/>
    <property type="match status" value="1"/>
</dbReference>
<dbReference type="InterPro" id="IPR008979">
    <property type="entry name" value="Galactose-bd-like_sf"/>
</dbReference>
<dbReference type="SUPFAM" id="SSF49785">
    <property type="entry name" value="Galactose-binding domain-like"/>
    <property type="match status" value="1"/>
</dbReference>
<feature type="compositionally biased region" description="Pro residues" evidence="1">
    <location>
        <begin position="79"/>
        <end position="97"/>
    </location>
</feature>
<feature type="transmembrane region" description="Helical" evidence="2">
    <location>
        <begin position="222"/>
        <end position="242"/>
    </location>
</feature>
<feature type="region of interest" description="Disordered" evidence="1">
    <location>
        <begin position="31"/>
        <end position="109"/>
    </location>
</feature>
<evidence type="ECO:0000313" key="3">
    <source>
        <dbReference type="EMBL" id="GAA2065487.1"/>
    </source>
</evidence>
<sequence>MTTHTCSDCGTAAEPGQSFCEACGAVLGWREPAGERPAPAGAAAAQGSEATTARVPRGGTATVADRAGAAGLRKEPEAEPAPAPAASPAPPTPPASPAPAGATPPEVTPERARQLLVPVAEPEPADVPEAVAPTLPGRPSASRPVVRGPGREAEAEGGVPCTWCGTLNRPDRHYCGRCAMSMAAAEEAPERLPWWRRLFDRDQREAPWAGQRPRLDRTFGHLLKWVGAGLAVGLLIATVIYLPTGIQATRDHFAKRAPVAPDDVDASMSWGGHGPELAFDLTSNTWWGPGITHSAEGEWIEARFSQPTDLLDVVITPGVSTHANQLSEATLPRTLEARVTTSDGGRTTHEITLDQGAGAQLRAFRAKDVVSVRFTLLTAYAPSEEKQVAIAEIEFFGPSAGGWF</sequence>
<proteinExistence type="predicted"/>
<name>A0ABP5HAP6_9ACTN</name>
<dbReference type="EMBL" id="BAAANQ010000018">
    <property type="protein sequence ID" value="GAA2065487.1"/>
    <property type="molecule type" value="Genomic_DNA"/>
</dbReference>
<dbReference type="InterPro" id="IPR057561">
    <property type="entry name" value="NADase_transloc"/>
</dbReference>
<dbReference type="RefSeq" id="WP_346071701.1">
    <property type="nucleotide sequence ID" value="NZ_BAAANQ010000018.1"/>
</dbReference>
<accession>A0ABP5HAP6</accession>
<evidence type="ECO:0000256" key="1">
    <source>
        <dbReference type="SAM" id="MobiDB-lite"/>
    </source>
</evidence>
<keyword evidence="4" id="KW-1185">Reference proteome</keyword>
<dbReference type="Proteomes" id="UP001403094">
    <property type="component" value="Unassembled WGS sequence"/>
</dbReference>
<organism evidence="3 4">
    <name type="scientific">Streptomyces cheonanensis</name>
    <dbReference type="NCBI Taxonomy" id="312720"/>
    <lineage>
        <taxon>Bacteria</taxon>
        <taxon>Bacillati</taxon>
        <taxon>Actinomycetota</taxon>
        <taxon>Actinomycetes</taxon>
        <taxon>Kitasatosporales</taxon>
        <taxon>Streptomycetaceae</taxon>
        <taxon>Streptomyces</taxon>
    </lineage>
</organism>
<protein>
    <submittedName>
        <fullName evidence="3">Zinc ribbon domain-containing protein</fullName>
    </submittedName>
</protein>
<feature type="compositionally biased region" description="Low complexity" evidence="1">
    <location>
        <begin position="35"/>
        <end position="54"/>
    </location>
</feature>